<name>A0ACC0PRC8_RHOML</name>
<dbReference type="Proteomes" id="UP001062846">
    <property type="component" value="Chromosome 2"/>
</dbReference>
<protein>
    <submittedName>
        <fullName evidence="1">Uncharacterized protein</fullName>
    </submittedName>
</protein>
<comment type="caution">
    <text evidence="1">The sequence shown here is derived from an EMBL/GenBank/DDBJ whole genome shotgun (WGS) entry which is preliminary data.</text>
</comment>
<keyword evidence="2" id="KW-1185">Reference proteome</keyword>
<organism evidence="1 2">
    <name type="scientific">Rhododendron molle</name>
    <name type="common">Chinese azalea</name>
    <name type="synonym">Azalea mollis</name>
    <dbReference type="NCBI Taxonomy" id="49168"/>
    <lineage>
        <taxon>Eukaryota</taxon>
        <taxon>Viridiplantae</taxon>
        <taxon>Streptophyta</taxon>
        <taxon>Embryophyta</taxon>
        <taxon>Tracheophyta</taxon>
        <taxon>Spermatophyta</taxon>
        <taxon>Magnoliopsida</taxon>
        <taxon>eudicotyledons</taxon>
        <taxon>Gunneridae</taxon>
        <taxon>Pentapetalae</taxon>
        <taxon>asterids</taxon>
        <taxon>Ericales</taxon>
        <taxon>Ericaceae</taxon>
        <taxon>Ericoideae</taxon>
        <taxon>Rhodoreae</taxon>
        <taxon>Rhododendron</taxon>
    </lineage>
</organism>
<accession>A0ACC0PRC8</accession>
<proteinExistence type="predicted"/>
<evidence type="ECO:0000313" key="2">
    <source>
        <dbReference type="Proteomes" id="UP001062846"/>
    </source>
</evidence>
<sequence>MANRRCLQTVIHHYSTNPFLQPLKTLVPTLQQILTLPNPLSPQTPTPNSLHVFSNLTPIFHPQHKPTCHFSSRRSDNEEEEEEEENDDEEEEEEEEGSEEDDDDEGVSAASNSGVKREYTAEEKEEAAAAIGYKVIGPLQRSERVFKPYEPVFAVVQIGSHQFKVSNGDSIFTERLKFCEVNEKKVKELSFLANLILNRVLMLGSQSQTIIGRPILPDAAVHAVVEEHALDAKVIIFKKKRRKNYRRTKGHRQELTKLRITDIQGIEKPEPVPTNKPEKTAVKKLEKTSVKKPEKVAVAV</sequence>
<gene>
    <name evidence="1" type="ORF">RHMOL_Rhmol02G0141100</name>
</gene>
<reference evidence="1" key="1">
    <citation type="submission" date="2022-02" db="EMBL/GenBank/DDBJ databases">
        <title>Plant Genome Project.</title>
        <authorList>
            <person name="Zhang R.-G."/>
        </authorList>
    </citation>
    <scope>NUCLEOTIDE SEQUENCE</scope>
    <source>
        <strain evidence="1">AT1</strain>
    </source>
</reference>
<dbReference type="EMBL" id="CM046389">
    <property type="protein sequence ID" value="KAI8567689.1"/>
    <property type="molecule type" value="Genomic_DNA"/>
</dbReference>
<evidence type="ECO:0000313" key="1">
    <source>
        <dbReference type="EMBL" id="KAI8567689.1"/>
    </source>
</evidence>